<evidence type="ECO:0000313" key="2">
    <source>
        <dbReference type="Proteomes" id="UP000004095"/>
    </source>
</evidence>
<dbReference type="Proteomes" id="UP000004095">
    <property type="component" value="Unassembled WGS sequence"/>
</dbReference>
<gene>
    <name evidence="1" type="ORF">M23134_05338</name>
</gene>
<keyword evidence="2" id="KW-1185">Reference proteome</keyword>
<sequence>MAKAHKKKQDTRSKAPVPYFYHHCKIEGKKSTFSPFYLSPSE</sequence>
<name>A1ZHJ8_MICM2</name>
<evidence type="ECO:0000313" key="1">
    <source>
        <dbReference type="EMBL" id="EAY30005.1"/>
    </source>
</evidence>
<protein>
    <submittedName>
        <fullName evidence="1">Uncharacterized protein</fullName>
    </submittedName>
</protein>
<accession>A1ZHJ8</accession>
<dbReference type="AlphaFoldDB" id="A1ZHJ8"/>
<dbReference type="EMBL" id="AAWS01000008">
    <property type="protein sequence ID" value="EAY30005.1"/>
    <property type="molecule type" value="Genomic_DNA"/>
</dbReference>
<reference evidence="1 2" key="1">
    <citation type="submission" date="2007-01" db="EMBL/GenBank/DDBJ databases">
        <authorList>
            <person name="Haygood M."/>
            <person name="Podell S."/>
            <person name="Anderson C."/>
            <person name="Hopkinson B."/>
            <person name="Roe K."/>
            <person name="Barbeau K."/>
            <person name="Gaasterland T."/>
            <person name="Ferriera S."/>
            <person name="Johnson J."/>
            <person name="Kravitz S."/>
            <person name="Beeson K."/>
            <person name="Sutton G."/>
            <person name="Rogers Y.-H."/>
            <person name="Friedman R."/>
            <person name="Frazier M."/>
            <person name="Venter J.C."/>
        </authorList>
    </citation>
    <scope>NUCLEOTIDE SEQUENCE [LARGE SCALE GENOMIC DNA]</scope>
    <source>
        <strain evidence="1 2">ATCC 23134</strain>
    </source>
</reference>
<comment type="caution">
    <text evidence="1">The sequence shown here is derived from an EMBL/GenBank/DDBJ whole genome shotgun (WGS) entry which is preliminary data.</text>
</comment>
<proteinExistence type="predicted"/>
<organism evidence="1 2">
    <name type="scientific">Microscilla marina ATCC 23134</name>
    <dbReference type="NCBI Taxonomy" id="313606"/>
    <lineage>
        <taxon>Bacteria</taxon>
        <taxon>Pseudomonadati</taxon>
        <taxon>Bacteroidota</taxon>
        <taxon>Cytophagia</taxon>
        <taxon>Cytophagales</taxon>
        <taxon>Microscillaceae</taxon>
        <taxon>Microscilla</taxon>
    </lineage>
</organism>